<dbReference type="PANTHER" id="PTHR45033:SF3">
    <property type="entry name" value="DEHYDROGENASE, PUTATIVE (AFU_ORTHOLOGUE AFUA_2G13270)-RELATED"/>
    <property type="match status" value="1"/>
</dbReference>
<dbReference type="GO" id="GO:0016491">
    <property type="term" value="F:oxidoreductase activity"/>
    <property type="evidence" value="ECO:0007669"/>
    <property type="project" value="InterPro"/>
</dbReference>
<evidence type="ECO:0000313" key="3">
    <source>
        <dbReference type="Proteomes" id="UP000178912"/>
    </source>
</evidence>
<dbReference type="InterPro" id="IPR013154">
    <property type="entry name" value="ADH-like_N"/>
</dbReference>
<dbReference type="InterPro" id="IPR013149">
    <property type="entry name" value="ADH-like_C"/>
</dbReference>
<evidence type="ECO:0000259" key="1">
    <source>
        <dbReference type="SMART" id="SM00829"/>
    </source>
</evidence>
<dbReference type="SUPFAM" id="SSF50129">
    <property type="entry name" value="GroES-like"/>
    <property type="match status" value="1"/>
</dbReference>
<reference evidence="3" key="1">
    <citation type="submission" date="2016-03" db="EMBL/GenBank/DDBJ databases">
        <authorList>
            <person name="Guldener U."/>
        </authorList>
    </citation>
    <scope>NUCLEOTIDE SEQUENCE [LARGE SCALE GENOMIC DNA]</scope>
    <source>
        <strain evidence="3">04CH-RAC-A.6.1</strain>
    </source>
</reference>
<dbReference type="AlphaFoldDB" id="A0A1E1JR69"/>
<dbReference type="Pfam" id="PF00107">
    <property type="entry name" value="ADH_zinc_N"/>
    <property type="match status" value="1"/>
</dbReference>
<name>A0A1E1JR69_9HELO</name>
<feature type="domain" description="Enoyl reductase (ER)" evidence="1">
    <location>
        <begin position="12"/>
        <end position="350"/>
    </location>
</feature>
<organism evidence="2 3">
    <name type="scientific">Rhynchosporium agropyri</name>
    <dbReference type="NCBI Taxonomy" id="914238"/>
    <lineage>
        <taxon>Eukaryota</taxon>
        <taxon>Fungi</taxon>
        <taxon>Dikarya</taxon>
        <taxon>Ascomycota</taxon>
        <taxon>Pezizomycotina</taxon>
        <taxon>Leotiomycetes</taxon>
        <taxon>Helotiales</taxon>
        <taxon>Ploettnerulaceae</taxon>
        <taxon>Rhynchosporium</taxon>
    </lineage>
</organism>
<dbReference type="InterPro" id="IPR036291">
    <property type="entry name" value="NAD(P)-bd_dom_sf"/>
</dbReference>
<dbReference type="InterPro" id="IPR011032">
    <property type="entry name" value="GroES-like_sf"/>
</dbReference>
<dbReference type="SMART" id="SM00829">
    <property type="entry name" value="PKS_ER"/>
    <property type="match status" value="1"/>
</dbReference>
<dbReference type="SUPFAM" id="SSF51735">
    <property type="entry name" value="NAD(P)-binding Rossmann-fold domains"/>
    <property type="match status" value="1"/>
</dbReference>
<dbReference type="OrthoDB" id="449487at2759"/>
<dbReference type="Gene3D" id="3.90.180.10">
    <property type="entry name" value="Medium-chain alcohol dehydrogenases, catalytic domain"/>
    <property type="match status" value="1"/>
</dbReference>
<dbReference type="Pfam" id="PF08240">
    <property type="entry name" value="ADH_N"/>
    <property type="match status" value="1"/>
</dbReference>
<accession>A0A1E1JR69</accession>
<dbReference type="InterPro" id="IPR052711">
    <property type="entry name" value="Zinc_ADH-like"/>
</dbReference>
<sequence length="469" mass="50716">MPKAIVMQHIEGKPGKVYYPLVIKDIPTPSPGPKDLTIQIHAAALNHRDFFLRQALYPSPSFDVPLLADGYGIVTAVGTSASKSWLGKKVILTPGRGWKDSPDGPESPSGYAILGGTKTFPLGTLSEVVVVSEDEVEPAPTHLSSAENAALPLTGLTGWRAFMTKSRNAEKGRNILITGIGGGVALNVLQFAVAVGCNVYVTSGGQEKIEKAKAMGAKGGVSYKEEGWDKELKKQLPKDRPYIDAIIDGAGGDVVAKGARLLKAGGVIVQYGMTVSPKMDWSMNAVLKNLELRGSTMGSRQEFRDMVAYVNEKNIKPVVSRSVKGIENLKDIDSLFEDIRDGKQFGKLVIELVTEEVGSLSMLNVSHPVIWELLMSTQITDDTHGYSYIDDLLSGAPITHVHEAYIDSRRTAESSSLRSSPSENTLLRLGTQFPTQASKPASSPKISINIPVTSTFSYKPQKFRDAIQY</sequence>
<dbReference type="PANTHER" id="PTHR45033">
    <property type="match status" value="1"/>
</dbReference>
<dbReference type="InterPro" id="IPR020843">
    <property type="entry name" value="ER"/>
</dbReference>
<dbReference type="Gene3D" id="3.40.50.720">
    <property type="entry name" value="NAD(P)-binding Rossmann-like Domain"/>
    <property type="match status" value="1"/>
</dbReference>
<dbReference type="CDD" id="cd05188">
    <property type="entry name" value="MDR"/>
    <property type="match status" value="1"/>
</dbReference>
<dbReference type="FunFam" id="3.40.50.720:FF:000481">
    <property type="entry name" value="Alcohol dehydrogenase, variant"/>
    <property type="match status" value="1"/>
</dbReference>
<gene>
    <name evidence="2" type="ORF">RAG0_00118</name>
</gene>
<evidence type="ECO:0000313" key="2">
    <source>
        <dbReference type="EMBL" id="CZS88375.1"/>
    </source>
</evidence>
<protein>
    <submittedName>
        <fullName evidence="2">Related to alcohol dehydrogenase</fullName>
    </submittedName>
</protein>
<dbReference type="Proteomes" id="UP000178912">
    <property type="component" value="Unassembled WGS sequence"/>
</dbReference>
<proteinExistence type="predicted"/>
<dbReference type="EMBL" id="FJUX01000001">
    <property type="protein sequence ID" value="CZS88375.1"/>
    <property type="molecule type" value="Genomic_DNA"/>
</dbReference>
<keyword evidence="3" id="KW-1185">Reference proteome</keyword>